<keyword evidence="1" id="KW-0808">Transferase</keyword>
<gene>
    <name evidence="1" type="ORF">EVA_09313</name>
</gene>
<dbReference type="AlphaFoldDB" id="J9CR04"/>
<name>J9CR04_9ZZZZ</name>
<accession>J9CR04</accession>
<dbReference type="GO" id="GO:0016740">
    <property type="term" value="F:transferase activity"/>
    <property type="evidence" value="ECO:0007669"/>
    <property type="project" value="UniProtKB-KW"/>
</dbReference>
<feature type="non-terminal residue" evidence="1">
    <location>
        <position position="236"/>
    </location>
</feature>
<protein>
    <submittedName>
        <fullName evidence="1">Nucleotidyltransferase</fullName>
    </submittedName>
</protein>
<evidence type="ECO:0000313" key="1">
    <source>
        <dbReference type="EMBL" id="EJX02581.1"/>
    </source>
</evidence>
<organism evidence="1">
    <name type="scientific">gut metagenome</name>
    <dbReference type="NCBI Taxonomy" id="749906"/>
    <lineage>
        <taxon>unclassified sequences</taxon>
        <taxon>metagenomes</taxon>
        <taxon>organismal metagenomes</taxon>
    </lineage>
</organism>
<dbReference type="EMBL" id="AMCI01002486">
    <property type="protein sequence ID" value="EJX02581.1"/>
    <property type="molecule type" value="Genomic_DNA"/>
</dbReference>
<dbReference type="InterPro" id="IPR014729">
    <property type="entry name" value="Rossmann-like_a/b/a_fold"/>
</dbReference>
<comment type="caution">
    <text evidence="1">The sequence shown here is derived from an EMBL/GenBank/DDBJ whole genome shotgun (WGS) entry which is preliminary data.</text>
</comment>
<reference evidence="1" key="1">
    <citation type="journal article" date="2012" name="PLoS ONE">
        <title>Gene sets for utilization of primary and secondary nutrition supplies in the distal gut of endangered iberian lynx.</title>
        <authorList>
            <person name="Alcaide M."/>
            <person name="Messina E."/>
            <person name="Richter M."/>
            <person name="Bargiela R."/>
            <person name="Peplies J."/>
            <person name="Huws S.A."/>
            <person name="Newbold C.J."/>
            <person name="Golyshin P.N."/>
            <person name="Simon M.A."/>
            <person name="Lopez G."/>
            <person name="Yakimov M.M."/>
            <person name="Ferrer M."/>
        </authorList>
    </citation>
    <scope>NUCLEOTIDE SEQUENCE</scope>
</reference>
<dbReference type="Pfam" id="PF05636">
    <property type="entry name" value="HIGH_NTase1"/>
    <property type="match status" value="1"/>
</dbReference>
<proteinExistence type="predicted"/>
<dbReference type="PANTHER" id="PTHR37825">
    <property type="entry name" value="TRNA(MET) CYTIDINE ACETATE LIGASE"/>
    <property type="match status" value="1"/>
</dbReference>
<dbReference type="InterPro" id="IPR008513">
    <property type="entry name" value="tRNA(Met)_cyd_acetate_ligase"/>
</dbReference>
<dbReference type="Gene3D" id="3.40.50.620">
    <property type="entry name" value="HUPs"/>
    <property type="match status" value="1"/>
</dbReference>
<dbReference type="PANTHER" id="PTHR37825:SF1">
    <property type="entry name" value="TRNA(MET) CYTIDINE ACETATE LIGASE"/>
    <property type="match status" value="1"/>
</dbReference>
<dbReference type="SUPFAM" id="SSF52374">
    <property type="entry name" value="Nucleotidylyl transferase"/>
    <property type="match status" value="1"/>
</dbReference>
<sequence>MKAVGIIAEYDPFHKGHAWQIAQARQQGAKAVAVCMSGDLVQRGAAALLPPWVRAKAALCCGADLVIELPNPWACLSAEGFASAGVYLLSALPELDGLVFGAEQADTVLLQKTARILLSQEFSHQLTQQVGLGMPFAAARANAAGEILPQSRQLLNRPNNNLGVEYCKAILQQKSCLVPVALERRGAGHGQSQKDSEGYSSASYLRECWQQAGVEALHGQVPDAALQIYRQHKDEI</sequence>